<dbReference type="Gene3D" id="3.50.30.50">
    <property type="entry name" value="Putative cyclase"/>
    <property type="match status" value="1"/>
</dbReference>
<dbReference type="SUPFAM" id="SSF102198">
    <property type="entry name" value="Putative cyclase"/>
    <property type="match status" value="1"/>
</dbReference>
<dbReference type="Pfam" id="PF04199">
    <property type="entry name" value="Cyclase"/>
    <property type="match status" value="1"/>
</dbReference>
<dbReference type="PROSITE" id="PS51257">
    <property type="entry name" value="PROKAR_LIPOPROTEIN"/>
    <property type="match status" value="1"/>
</dbReference>
<reference evidence="1 2" key="1">
    <citation type="submission" date="2024-09" db="EMBL/GenBank/DDBJ databases">
        <authorList>
            <person name="Sun Q."/>
            <person name="Mori K."/>
        </authorList>
    </citation>
    <scope>NUCLEOTIDE SEQUENCE [LARGE SCALE GENOMIC DNA]</scope>
    <source>
        <strain evidence="1 2">CECT 7682</strain>
    </source>
</reference>
<evidence type="ECO:0000313" key="1">
    <source>
        <dbReference type="EMBL" id="MFB9212730.1"/>
    </source>
</evidence>
<dbReference type="EC" id="3.5.-.-" evidence="1"/>
<keyword evidence="1" id="KW-0378">Hydrolase</keyword>
<dbReference type="RefSeq" id="WP_290247496.1">
    <property type="nucleotide sequence ID" value="NZ_JAUFQT010000001.1"/>
</dbReference>
<sequence length="272" mass="30364">MKYLLSSLILLIVSFFSCSPKQEKVEKVEMEIDFPMGKLIDLTYEFSEETVYWVTSKEFELEEVAKGQTEKGYFYSAYNFSGAEHGGTHIDAPIHFAENGQSVDEIPLENLMGKAIKIDVSEKASQNPDYQVSQFDLEFWEAEHDQIPDGSIILLQTGFGKKYPDKMEYLGTDQRGPEAVKDLHFPGLAPDAAKWLVEERNIHAIGIDTPSIDYGQSQNFGTHVALMTANIPAFENVANLEKLPAKDFHIIALPMKIKGGSGGPLRIVAIVE</sequence>
<dbReference type="PANTHER" id="PTHR31118">
    <property type="entry name" value="CYCLASE-LIKE PROTEIN 2"/>
    <property type="match status" value="1"/>
</dbReference>
<keyword evidence="2" id="KW-1185">Reference proteome</keyword>
<protein>
    <submittedName>
        <fullName evidence="1">Cyclase family protein</fullName>
        <ecNumber evidence="1">3.5.-.-</ecNumber>
    </submittedName>
</protein>
<dbReference type="GO" id="GO:0016787">
    <property type="term" value="F:hydrolase activity"/>
    <property type="evidence" value="ECO:0007669"/>
    <property type="project" value="UniProtKB-KW"/>
</dbReference>
<proteinExistence type="predicted"/>
<organism evidence="1 2">
    <name type="scientific">Echinicola jeungdonensis</name>
    <dbReference type="NCBI Taxonomy" id="709343"/>
    <lineage>
        <taxon>Bacteria</taxon>
        <taxon>Pseudomonadati</taxon>
        <taxon>Bacteroidota</taxon>
        <taxon>Cytophagia</taxon>
        <taxon>Cytophagales</taxon>
        <taxon>Cyclobacteriaceae</taxon>
        <taxon>Echinicola</taxon>
    </lineage>
</organism>
<dbReference type="InterPro" id="IPR007325">
    <property type="entry name" value="KFase/CYL"/>
</dbReference>
<dbReference type="Proteomes" id="UP001589654">
    <property type="component" value="Unassembled WGS sequence"/>
</dbReference>
<dbReference type="InterPro" id="IPR037175">
    <property type="entry name" value="KFase_sf"/>
</dbReference>
<accession>A0ABV5J7C9</accession>
<dbReference type="PANTHER" id="PTHR31118:SF12">
    <property type="entry name" value="CYCLASE-LIKE PROTEIN 2"/>
    <property type="match status" value="1"/>
</dbReference>
<dbReference type="EMBL" id="JBHMEW010000063">
    <property type="protein sequence ID" value="MFB9212730.1"/>
    <property type="molecule type" value="Genomic_DNA"/>
</dbReference>
<evidence type="ECO:0000313" key="2">
    <source>
        <dbReference type="Proteomes" id="UP001589654"/>
    </source>
</evidence>
<comment type="caution">
    <text evidence="1">The sequence shown here is derived from an EMBL/GenBank/DDBJ whole genome shotgun (WGS) entry which is preliminary data.</text>
</comment>
<gene>
    <name evidence="1" type="ORF">ACFFUR_13020</name>
</gene>
<name>A0ABV5J7C9_9BACT</name>